<sequence length="219" mass="22412">MASPLSLNGPARDILMSRAPVDAARISRLPSPTSAIVPDLLDKAFSLGIGGDTLGMVDLVATSHCEVVDWPSASGSSGSSSLNNSISNNDSSSSPSSPPLAPNKRVRTTTDTNMDEDFATPPISGPAPQAEAPLSPTAIPFVPSSSPSTPHTPQVETVDASIHATSSISKGKNKVTDDEEVPLDAAVQISSSIFFAAAAPNSYPALLKKFKTNSALCAA</sequence>
<dbReference type="AlphaFoldDB" id="A0A397T2V8"/>
<evidence type="ECO:0000313" key="2">
    <source>
        <dbReference type="EMBL" id="RIA89384.1"/>
    </source>
</evidence>
<evidence type="ECO:0000256" key="1">
    <source>
        <dbReference type="SAM" id="MobiDB-lite"/>
    </source>
</evidence>
<comment type="caution">
    <text evidence="2">The sequence shown here is derived from an EMBL/GenBank/DDBJ whole genome shotgun (WGS) entry which is preliminary data.</text>
</comment>
<gene>
    <name evidence="2" type="ORF">C1645_824909</name>
</gene>
<protein>
    <submittedName>
        <fullName evidence="2">Uncharacterized protein</fullName>
    </submittedName>
</protein>
<accession>A0A397T2V8</accession>
<feature type="non-terminal residue" evidence="2">
    <location>
        <position position="219"/>
    </location>
</feature>
<evidence type="ECO:0000313" key="3">
    <source>
        <dbReference type="Proteomes" id="UP000265703"/>
    </source>
</evidence>
<feature type="compositionally biased region" description="Low complexity" evidence="1">
    <location>
        <begin position="143"/>
        <end position="153"/>
    </location>
</feature>
<organism evidence="2 3">
    <name type="scientific">Glomus cerebriforme</name>
    <dbReference type="NCBI Taxonomy" id="658196"/>
    <lineage>
        <taxon>Eukaryota</taxon>
        <taxon>Fungi</taxon>
        <taxon>Fungi incertae sedis</taxon>
        <taxon>Mucoromycota</taxon>
        <taxon>Glomeromycotina</taxon>
        <taxon>Glomeromycetes</taxon>
        <taxon>Glomerales</taxon>
        <taxon>Glomeraceae</taxon>
        <taxon>Glomus</taxon>
    </lineage>
</organism>
<dbReference type="EMBL" id="QKYT01000221">
    <property type="protein sequence ID" value="RIA89384.1"/>
    <property type="molecule type" value="Genomic_DNA"/>
</dbReference>
<dbReference type="Proteomes" id="UP000265703">
    <property type="component" value="Unassembled WGS sequence"/>
</dbReference>
<feature type="region of interest" description="Disordered" evidence="1">
    <location>
        <begin position="72"/>
        <end position="154"/>
    </location>
</feature>
<feature type="compositionally biased region" description="Low complexity" evidence="1">
    <location>
        <begin position="72"/>
        <end position="95"/>
    </location>
</feature>
<name>A0A397T2V8_9GLOM</name>
<reference evidence="2 3" key="1">
    <citation type="submission" date="2018-06" db="EMBL/GenBank/DDBJ databases">
        <title>Comparative genomics reveals the genomic features of Rhizophagus irregularis, R. cerebriforme, R. diaphanum and Gigaspora rosea, and their symbiotic lifestyle signature.</title>
        <authorList>
            <person name="Morin E."/>
            <person name="San Clemente H."/>
            <person name="Chen E.C.H."/>
            <person name="De La Providencia I."/>
            <person name="Hainaut M."/>
            <person name="Kuo A."/>
            <person name="Kohler A."/>
            <person name="Murat C."/>
            <person name="Tang N."/>
            <person name="Roy S."/>
            <person name="Loubradou J."/>
            <person name="Henrissat B."/>
            <person name="Grigoriev I.V."/>
            <person name="Corradi N."/>
            <person name="Roux C."/>
            <person name="Martin F.M."/>
        </authorList>
    </citation>
    <scope>NUCLEOTIDE SEQUENCE [LARGE SCALE GENOMIC DNA]</scope>
    <source>
        <strain evidence="2 3">DAOM 227022</strain>
    </source>
</reference>
<proteinExistence type="predicted"/>
<keyword evidence="3" id="KW-1185">Reference proteome</keyword>